<accession>G4T6S0</accession>
<dbReference type="HOGENOM" id="CLU_390346_0_0_1"/>
<dbReference type="EMBL" id="CAFZ01000008">
    <property type="protein sequence ID" value="CCA66983.1"/>
    <property type="molecule type" value="Genomic_DNA"/>
</dbReference>
<sequence>MSIPLYNSLPVRSQRRRPVSPSTHAPLGPVFLDVNGALQFRFTGTNVWVFGKTGGLVRVFVDDQFVKTLDATAVNYSSFPNDPLERPALWVSDSLGAGAHTIKLAGVPGKDLNLLIDFFAYVLDPVTVRLFTIIYSLNGTVIAPSNSAYNPTPAETRKLTGIIVGTLFAFFAVVGLLGFLCFFISRRRKQRALNHNKQPSEKGRVSSAYTADSQNTTTTKRKSRWSFFNLGLSKFLQRKRNTFPLITIVRQREQPSSPAYYDAAHPYSTPNSTLKMGVHAQDTIYPAQQPYSIDQALLQPEAMSPPATSTTSGDEDPFRTHRYVVSGPQVPAPVSSPRANGAFVGGFSTQPRPKALYEPPVSASSGSVYSVPAFGEPPGALRAEQNHRYPPLNVQEDVVNMQGRRGSDEMDEATPLVEKPPVYPHSQSRDDRGRTLPVVSSDEKSASGAGAMNRTTSARRRAVESEEGGYATYGVSSFSPATPTPAYTSWSHGTSSPMPLTGRTTFTPALALPATVPHDETNNPGLRTHPQSSNVQSIPVVAISAPLESSKTAYTKHLPSQEDTTRPPSFNAIHHDMRDTQEISSVERPRISFPQPPPPPGPTMQSFRVPSPSSSHLREFPVSPVSPALSTSSGHVGSVRGPRPSRTSTLVVNEDKGNVSSAVPSRGNQESGRQVVETARGKHGGSRGRGGSDPESPLDPAVVFVWR</sequence>
<feature type="region of interest" description="Disordered" evidence="1">
    <location>
        <begin position="403"/>
        <end position="465"/>
    </location>
</feature>
<dbReference type="AlphaFoldDB" id="G4T6S0"/>
<protein>
    <recommendedName>
        <fullName evidence="5">Transmembrane protein</fullName>
    </recommendedName>
</protein>
<feature type="transmembrane region" description="Helical" evidence="2">
    <location>
        <begin position="159"/>
        <end position="184"/>
    </location>
</feature>
<proteinExistence type="predicted"/>
<gene>
    <name evidence="3" type="ORF">PIIN_00820</name>
</gene>
<reference evidence="3 4" key="1">
    <citation type="journal article" date="2011" name="PLoS Pathog.">
        <title>Endophytic Life Strategies Decoded by Genome and Transcriptome Analyses of the Mutualistic Root Symbiont Piriformospora indica.</title>
        <authorList>
            <person name="Zuccaro A."/>
            <person name="Lahrmann U."/>
            <person name="Guldener U."/>
            <person name="Langen G."/>
            <person name="Pfiffi S."/>
            <person name="Biedenkopf D."/>
            <person name="Wong P."/>
            <person name="Samans B."/>
            <person name="Grimm C."/>
            <person name="Basiewicz M."/>
            <person name="Murat C."/>
            <person name="Martin F."/>
            <person name="Kogel K.H."/>
        </authorList>
    </citation>
    <scope>NUCLEOTIDE SEQUENCE [LARGE SCALE GENOMIC DNA]</scope>
    <source>
        <strain evidence="3 4">DSM 11827</strain>
    </source>
</reference>
<feature type="region of interest" description="Disordered" evidence="1">
    <location>
        <begin position="514"/>
        <end position="536"/>
    </location>
</feature>
<keyword evidence="4" id="KW-1185">Reference proteome</keyword>
<dbReference type="OrthoDB" id="10316379at2759"/>
<feature type="compositionally biased region" description="Polar residues" evidence="1">
    <location>
        <begin position="207"/>
        <end position="217"/>
    </location>
</feature>
<dbReference type="Proteomes" id="UP000007148">
    <property type="component" value="Unassembled WGS sequence"/>
</dbReference>
<keyword evidence="2" id="KW-0812">Transmembrane</keyword>
<organism evidence="3 4">
    <name type="scientific">Serendipita indica (strain DSM 11827)</name>
    <name type="common">Root endophyte fungus</name>
    <name type="synonym">Piriformospora indica</name>
    <dbReference type="NCBI Taxonomy" id="1109443"/>
    <lineage>
        <taxon>Eukaryota</taxon>
        <taxon>Fungi</taxon>
        <taxon>Dikarya</taxon>
        <taxon>Basidiomycota</taxon>
        <taxon>Agaricomycotina</taxon>
        <taxon>Agaricomycetes</taxon>
        <taxon>Sebacinales</taxon>
        <taxon>Serendipitaceae</taxon>
        <taxon>Serendipita</taxon>
    </lineage>
</organism>
<feature type="compositionally biased region" description="Polar residues" evidence="1">
    <location>
        <begin position="658"/>
        <end position="672"/>
    </location>
</feature>
<evidence type="ECO:0008006" key="5">
    <source>
        <dbReference type="Google" id="ProtNLM"/>
    </source>
</evidence>
<dbReference type="InParanoid" id="G4T6S0"/>
<name>G4T6S0_SERID</name>
<comment type="caution">
    <text evidence="3">The sequence shown here is derived from an EMBL/GenBank/DDBJ whole genome shotgun (WGS) entry which is preliminary data.</text>
</comment>
<keyword evidence="2" id="KW-1133">Transmembrane helix</keyword>
<keyword evidence="2" id="KW-0472">Membrane</keyword>
<feature type="region of interest" description="Disordered" evidence="1">
    <location>
        <begin position="553"/>
        <end position="572"/>
    </location>
</feature>
<feature type="compositionally biased region" description="Polar residues" evidence="1">
    <location>
        <begin position="522"/>
        <end position="536"/>
    </location>
</feature>
<evidence type="ECO:0000313" key="3">
    <source>
        <dbReference type="EMBL" id="CCA66983.1"/>
    </source>
</evidence>
<feature type="region of interest" description="Disordered" evidence="1">
    <location>
        <begin position="193"/>
        <end position="217"/>
    </location>
</feature>
<feature type="compositionally biased region" description="Polar residues" evidence="1">
    <location>
        <begin position="603"/>
        <end position="615"/>
    </location>
</feature>
<feature type="region of interest" description="Disordered" evidence="1">
    <location>
        <begin position="486"/>
        <end position="505"/>
    </location>
</feature>
<evidence type="ECO:0000313" key="4">
    <source>
        <dbReference type="Proteomes" id="UP000007148"/>
    </source>
</evidence>
<feature type="compositionally biased region" description="Basic and acidic residues" evidence="1">
    <location>
        <begin position="581"/>
        <end position="590"/>
    </location>
</feature>
<dbReference type="Gene3D" id="2.60.120.260">
    <property type="entry name" value="Galactose-binding domain-like"/>
    <property type="match status" value="1"/>
</dbReference>
<evidence type="ECO:0000256" key="2">
    <source>
        <dbReference type="SAM" id="Phobius"/>
    </source>
</evidence>
<feature type="compositionally biased region" description="Polar residues" evidence="1">
    <location>
        <begin position="486"/>
        <end position="498"/>
    </location>
</feature>
<evidence type="ECO:0000256" key="1">
    <source>
        <dbReference type="SAM" id="MobiDB-lite"/>
    </source>
</evidence>
<feature type="region of interest" description="Disordered" evidence="1">
    <location>
        <begin position="581"/>
        <end position="707"/>
    </location>
</feature>